<feature type="active site" description="Proton donor" evidence="6">
    <location>
        <position position="224"/>
    </location>
</feature>
<evidence type="ECO:0000256" key="3">
    <source>
        <dbReference type="ARBA" id="ARBA00022786"/>
    </source>
</evidence>
<comment type="catalytic activity">
    <reaction evidence="1 6 7">
        <text>Thiol-dependent hydrolysis of ester, thioester, amide, peptide and isopeptide bonds formed by the C-terminal Gly of ubiquitin (a 76-residue protein attached to proteins as an intracellular targeting signal).</text>
        <dbReference type="EC" id="3.4.19.12"/>
    </reaction>
</comment>
<dbReference type="PROSITE" id="PS52048">
    <property type="entry name" value="UCH_DOMAIN"/>
    <property type="match status" value="1"/>
</dbReference>
<dbReference type="EC" id="3.4.19.12" evidence="7"/>
<dbReference type="KEGG" id="uvi:66062205"/>
<evidence type="ECO:0000256" key="8">
    <source>
        <dbReference type="SAM" id="MobiDB-lite"/>
    </source>
</evidence>
<dbReference type="GO" id="GO:0016579">
    <property type="term" value="P:protein deubiquitination"/>
    <property type="evidence" value="ECO:0007669"/>
    <property type="project" value="TreeGrafter"/>
</dbReference>
<accession>A0A8E5HKL7</accession>
<feature type="site" description="Important for enzyme activity" evidence="6">
    <location>
        <position position="239"/>
    </location>
</feature>
<evidence type="ECO:0000313" key="11">
    <source>
        <dbReference type="Proteomes" id="UP000027002"/>
    </source>
</evidence>
<dbReference type="PANTHER" id="PTHR10589">
    <property type="entry name" value="UBIQUITIN CARBOXYL-TERMINAL HYDROLASE"/>
    <property type="match status" value="1"/>
</dbReference>
<evidence type="ECO:0000256" key="5">
    <source>
        <dbReference type="ARBA" id="ARBA00022807"/>
    </source>
</evidence>
<dbReference type="FunFam" id="3.40.532.10:FF:000010">
    <property type="entry name" value="Ubiquitin carboxyl-terminal hydrolase"/>
    <property type="match status" value="1"/>
</dbReference>
<evidence type="ECO:0000256" key="7">
    <source>
        <dbReference type="RuleBase" id="RU361215"/>
    </source>
</evidence>
<evidence type="ECO:0000313" key="10">
    <source>
        <dbReference type="EMBL" id="QUC17186.1"/>
    </source>
</evidence>
<dbReference type="RefSeq" id="XP_042994859.1">
    <property type="nucleotide sequence ID" value="XM_043138925.1"/>
</dbReference>
<dbReference type="InterPro" id="IPR038765">
    <property type="entry name" value="Papain-like_cys_pep_sf"/>
</dbReference>
<dbReference type="PANTHER" id="PTHR10589:SF29">
    <property type="entry name" value="UBIQUITIN CARBOXYL-TERMINAL HYDROLASE"/>
    <property type="match status" value="1"/>
</dbReference>
<evidence type="ECO:0000256" key="2">
    <source>
        <dbReference type="ARBA" id="ARBA00022670"/>
    </source>
</evidence>
<dbReference type="Gene3D" id="3.40.532.10">
    <property type="entry name" value="Peptidase C12, ubiquitin carboxyl-terminal hydrolase"/>
    <property type="match status" value="1"/>
</dbReference>
<feature type="domain" description="UCH catalytic" evidence="9">
    <location>
        <begin position="44"/>
        <end position="285"/>
    </location>
</feature>
<dbReference type="GO" id="GO:0006511">
    <property type="term" value="P:ubiquitin-dependent protein catabolic process"/>
    <property type="evidence" value="ECO:0007669"/>
    <property type="project" value="UniProtKB-UniRule"/>
</dbReference>
<dbReference type="OrthoDB" id="1924260at2759"/>
<dbReference type="AlphaFoldDB" id="A0A8E5HKL7"/>
<keyword evidence="3 6" id="KW-0833">Ubl conjugation pathway</keyword>
<protein>
    <recommendedName>
        <fullName evidence="7">Ubiquitin carboxyl-terminal hydrolase</fullName>
        <ecNumber evidence="7">3.4.19.12</ecNumber>
    </recommendedName>
</protein>
<evidence type="ECO:0000259" key="9">
    <source>
        <dbReference type="PROSITE" id="PS52048"/>
    </source>
</evidence>
<dbReference type="GeneID" id="66062205"/>
<dbReference type="InterPro" id="IPR001578">
    <property type="entry name" value="Peptidase_C12_UCH"/>
</dbReference>
<evidence type="ECO:0000256" key="1">
    <source>
        <dbReference type="ARBA" id="ARBA00000707"/>
    </source>
</evidence>
<proteinExistence type="inferred from homology"/>
<keyword evidence="11" id="KW-1185">Reference proteome</keyword>
<dbReference type="InterPro" id="IPR036959">
    <property type="entry name" value="Peptidase_C12_UCH_sf"/>
</dbReference>
<dbReference type="CDD" id="cd09617">
    <property type="entry name" value="Peptidase_C12_UCH37_BAP1"/>
    <property type="match status" value="1"/>
</dbReference>
<dbReference type="PRINTS" id="PR00707">
    <property type="entry name" value="UBCTHYDRLASE"/>
</dbReference>
<keyword evidence="4 6" id="KW-0378">Hydrolase</keyword>
<gene>
    <name evidence="10" type="ORF">UV8b_01427</name>
</gene>
<dbReference type="Pfam" id="PF01088">
    <property type="entry name" value="Peptidase_C12"/>
    <property type="match status" value="1"/>
</dbReference>
<dbReference type="GO" id="GO:0005737">
    <property type="term" value="C:cytoplasm"/>
    <property type="evidence" value="ECO:0007669"/>
    <property type="project" value="TreeGrafter"/>
</dbReference>
<feature type="site" description="Transition state stabilizer" evidence="6">
    <location>
        <position position="118"/>
    </location>
</feature>
<dbReference type="SUPFAM" id="SSF54001">
    <property type="entry name" value="Cysteine proteinases"/>
    <property type="match status" value="1"/>
</dbReference>
<feature type="active site" description="Nucleophile" evidence="6">
    <location>
        <position position="124"/>
    </location>
</feature>
<sequence length="434" mass="49257">METPRRNPKRKLSETADVADGIPDDPLGEACRPLTPQEIEDWKGWVELESEPAFFNIILRDLGVRNAKVQELFAIDQESLEAVAKPVLGLIFLFQYEPGHDEKEQQQDTESGIWFANQTTNNACATVALLNILMNARDIDLGQQLTEFRERTRSLSTSLRGHSISSNAFIRTIHNSFTRRMDHLNADLCLENEVEDASKNSASSSKARKRSNRRRQSTLEYGYHFIAYVPFDGHVWELDGLQSCPLKLGPVVDADWTAIAKPQIEARMFQYQGSQLSFNLLAVCGSSLLRHGQTIATMVAAMQVMQMHFKDGHNPMFNNLVSSDEHLLDMTKPTQLTEFNLTLSDIQNAELPAELKLVISRPSWLVEEDACDVFREIQSQLKAAINEYRIELSNIREDEGRVRSRKRDYGGALHCWVKKLAHRGVLEDIIKMSV</sequence>
<evidence type="ECO:0000256" key="6">
    <source>
        <dbReference type="PROSITE-ProRule" id="PRU01393"/>
    </source>
</evidence>
<feature type="compositionally biased region" description="Basic residues" evidence="8">
    <location>
        <begin position="1"/>
        <end position="10"/>
    </location>
</feature>
<dbReference type="EMBL" id="CP072753">
    <property type="protein sequence ID" value="QUC17186.1"/>
    <property type="molecule type" value="Genomic_DNA"/>
</dbReference>
<keyword evidence="5 6" id="KW-0788">Thiol protease</keyword>
<organism evidence="10 11">
    <name type="scientific">Ustilaginoidea virens</name>
    <name type="common">Rice false smut fungus</name>
    <name type="synonym">Villosiclava virens</name>
    <dbReference type="NCBI Taxonomy" id="1159556"/>
    <lineage>
        <taxon>Eukaryota</taxon>
        <taxon>Fungi</taxon>
        <taxon>Dikarya</taxon>
        <taxon>Ascomycota</taxon>
        <taxon>Pezizomycotina</taxon>
        <taxon>Sordariomycetes</taxon>
        <taxon>Hypocreomycetidae</taxon>
        <taxon>Hypocreales</taxon>
        <taxon>Clavicipitaceae</taxon>
        <taxon>Ustilaginoidea</taxon>
    </lineage>
</organism>
<dbReference type="GO" id="GO:0004843">
    <property type="term" value="F:cysteine-type deubiquitinase activity"/>
    <property type="evidence" value="ECO:0007669"/>
    <property type="project" value="UniProtKB-UniRule"/>
</dbReference>
<feature type="region of interest" description="Disordered" evidence="8">
    <location>
        <begin position="1"/>
        <end position="29"/>
    </location>
</feature>
<comment type="similarity">
    <text evidence="6 7">Belongs to the peptidase C12 family.</text>
</comment>
<keyword evidence="2 6" id="KW-0645">Protease</keyword>
<reference evidence="10" key="1">
    <citation type="submission" date="2020-03" db="EMBL/GenBank/DDBJ databases">
        <title>A mixture of massive structural variations and highly conserved coding sequences in Ustilaginoidea virens genome.</title>
        <authorList>
            <person name="Zhang K."/>
            <person name="Zhao Z."/>
            <person name="Zhang Z."/>
            <person name="Li Y."/>
            <person name="Hsiang T."/>
            <person name="Sun W."/>
        </authorList>
    </citation>
    <scope>NUCLEOTIDE SEQUENCE</scope>
    <source>
        <strain evidence="10">UV-8b</strain>
    </source>
</reference>
<evidence type="ECO:0000256" key="4">
    <source>
        <dbReference type="ARBA" id="ARBA00022801"/>
    </source>
</evidence>
<name>A0A8E5HKL7_USTVR</name>
<dbReference type="Proteomes" id="UP000027002">
    <property type="component" value="Chromosome 1"/>
</dbReference>